<evidence type="ECO:0000256" key="1">
    <source>
        <dbReference type="ARBA" id="ARBA00001974"/>
    </source>
</evidence>
<dbReference type="GO" id="GO:0016491">
    <property type="term" value="F:oxidoreductase activity"/>
    <property type="evidence" value="ECO:0007669"/>
    <property type="project" value="UniProtKB-KW"/>
</dbReference>
<dbReference type="Pfam" id="PF01266">
    <property type="entry name" value="DAO"/>
    <property type="match status" value="1"/>
</dbReference>
<dbReference type="GeneID" id="41589809"/>
<dbReference type="EMBL" id="CP020477">
    <property type="protein sequence ID" value="ARM75058.1"/>
    <property type="molecule type" value="Genomic_DNA"/>
</dbReference>
<protein>
    <submittedName>
        <fullName evidence="6">FAD-dependent oxidoreductase</fullName>
    </submittedName>
</protein>
<keyword evidence="3" id="KW-0285">Flavoprotein</keyword>
<organism evidence="6 7">
    <name type="scientific">Acidianus manzaensis</name>
    <dbReference type="NCBI Taxonomy" id="282676"/>
    <lineage>
        <taxon>Archaea</taxon>
        <taxon>Thermoproteota</taxon>
        <taxon>Thermoprotei</taxon>
        <taxon>Sulfolobales</taxon>
        <taxon>Sulfolobaceae</taxon>
        <taxon>Acidianus</taxon>
    </lineage>
</organism>
<evidence type="ECO:0000313" key="6">
    <source>
        <dbReference type="EMBL" id="ARM75058.1"/>
    </source>
</evidence>
<evidence type="ECO:0000256" key="2">
    <source>
        <dbReference type="ARBA" id="ARBA00009410"/>
    </source>
</evidence>
<dbReference type="Proteomes" id="UP000193404">
    <property type="component" value="Chromosome"/>
</dbReference>
<comment type="similarity">
    <text evidence="2">Belongs to the DadA oxidoreductase family.</text>
</comment>
<evidence type="ECO:0000259" key="5">
    <source>
        <dbReference type="Pfam" id="PF01266"/>
    </source>
</evidence>
<keyword evidence="7" id="KW-1185">Reference proteome</keyword>
<sequence length="361" mass="41173">MKVAIIGGGITGLFSAYYLEKEDTEVTIFEKAELGSYSIHAAGLIEPYRFDKINTTEMIYKMLKYKIKNVTNIKNVNKYWLTELLKNLNKEPPQDAWDIMRNMAQFSLNAYRELSEEKNDFDYIADGLYEVYTDKEKLEKGIEEEKRNPFNPKFEVVDFSGFEGAIYFPELSRISTEKFIDRIKRELSGINIENKEIKNLEEIRNKFDSIIISAGIWSNEFIRLPLTAFKGYGYRISGNFDDNKAVVLVDYGIAISPLSDYIKVTGGFDADSSFDSSRAQIILDRVSSLLNISYIYDMNMGFRPCSPDGFPIIGKKDEQTIISTGACRLGWSYAPAIGKYSADLALGKIHDLGYLSRYTKT</sequence>
<dbReference type="Gene3D" id="3.50.50.60">
    <property type="entry name" value="FAD/NAD(P)-binding domain"/>
    <property type="match status" value="2"/>
</dbReference>
<dbReference type="STRING" id="282676.B6F84_02780"/>
<evidence type="ECO:0000313" key="7">
    <source>
        <dbReference type="Proteomes" id="UP000193404"/>
    </source>
</evidence>
<evidence type="ECO:0000256" key="3">
    <source>
        <dbReference type="ARBA" id="ARBA00022630"/>
    </source>
</evidence>
<feature type="domain" description="FAD dependent oxidoreductase" evidence="5">
    <location>
        <begin position="2"/>
        <end position="344"/>
    </location>
</feature>
<dbReference type="OrthoDB" id="168391at2157"/>
<dbReference type="PANTHER" id="PTHR13847">
    <property type="entry name" value="SARCOSINE DEHYDROGENASE-RELATED"/>
    <property type="match status" value="1"/>
</dbReference>
<gene>
    <name evidence="6" type="ORF">B6F84_02780</name>
</gene>
<keyword evidence="4" id="KW-0560">Oxidoreductase</keyword>
<reference evidence="6 7" key="1">
    <citation type="submission" date="2017-03" db="EMBL/GenBank/DDBJ databases">
        <title>Sulfur activation and transportation mechanism of thermophilic Archaea Acidianus manzaensis YN-25.</title>
        <authorList>
            <person name="Ma Y."/>
            <person name="Yang Y."/>
            <person name="Xia J."/>
        </authorList>
    </citation>
    <scope>NUCLEOTIDE SEQUENCE [LARGE SCALE GENOMIC DNA]</scope>
    <source>
        <strain evidence="6 7">YN-25</strain>
    </source>
</reference>
<dbReference type="RefSeq" id="WP_148690815.1">
    <property type="nucleotide sequence ID" value="NZ_CP020477.1"/>
</dbReference>
<dbReference type="GO" id="GO:0005737">
    <property type="term" value="C:cytoplasm"/>
    <property type="evidence" value="ECO:0007669"/>
    <property type="project" value="TreeGrafter"/>
</dbReference>
<evidence type="ECO:0000256" key="4">
    <source>
        <dbReference type="ARBA" id="ARBA00023002"/>
    </source>
</evidence>
<dbReference type="SUPFAM" id="SSF51971">
    <property type="entry name" value="Nucleotide-binding domain"/>
    <property type="match status" value="1"/>
</dbReference>
<dbReference type="Gene3D" id="3.30.9.10">
    <property type="entry name" value="D-Amino Acid Oxidase, subunit A, domain 2"/>
    <property type="match status" value="1"/>
</dbReference>
<dbReference type="InterPro" id="IPR006076">
    <property type="entry name" value="FAD-dep_OxRdtase"/>
</dbReference>
<dbReference type="AlphaFoldDB" id="A0A1W6JXR2"/>
<dbReference type="InterPro" id="IPR036188">
    <property type="entry name" value="FAD/NAD-bd_sf"/>
</dbReference>
<dbReference type="KEGG" id="aman:B6F84_02780"/>
<name>A0A1W6JXR2_9CREN</name>
<dbReference type="PANTHER" id="PTHR13847:SF286">
    <property type="entry name" value="D-AMINO ACID DEHYDROGENASE"/>
    <property type="match status" value="1"/>
</dbReference>
<proteinExistence type="inferred from homology"/>
<comment type="cofactor">
    <cofactor evidence="1">
        <name>FAD</name>
        <dbReference type="ChEBI" id="CHEBI:57692"/>
    </cofactor>
</comment>
<accession>A0A1W6JXR2</accession>